<dbReference type="EMBL" id="ABEU02000014">
    <property type="protein sequence ID" value="PNR40687.1"/>
    <property type="molecule type" value="Genomic_DNA"/>
</dbReference>
<feature type="domain" description="ABC transporter" evidence="11">
    <location>
        <begin position="530"/>
        <end position="775"/>
    </location>
</feature>
<dbReference type="SMART" id="SM00382">
    <property type="entry name" value="AAA"/>
    <property type="match status" value="1"/>
</dbReference>
<dbReference type="EnsemblPlants" id="Pp3c14_6070V3.2">
    <property type="protein sequence ID" value="Pp3c14_6070V3.2"/>
    <property type="gene ID" value="Pp3c14_6070"/>
</dbReference>
<dbReference type="InterPro" id="IPR003439">
    <property type="entry name" value="ABC_transporter-like_ATP-bd"/>
</dbReference>
<dbReference type="EnsemblPlants" id="Pp3c14_6070V3.5">
    <property type="protein sequence ID" value="Pp3c14_6070V3.5"/>
    <property type="gene ID" value="Pp3c14_6070"/>
</dbReference>
<keyword evidence="4 10" id="KW-0812">Transmembrane</keyword>
<dbReference type="HOGENOM" id="CLU_000604_19_5_1"/>
<dbReference type="InterPro" id="IPR027417">
    <property type="entry name" value="P-loop_NTPase"/>
</dbReference>
<evidence type="ECO:0000259" key="11">
    <source>
        <dbReference type="PROSITE" id="PS50893"/>
    </source>
</evidence>
<dbReference type="InterPro" id="IPR017871">
    <property type="entry name" value="ABC_transporter-like_CS"/>
</dbReference>
<evidence type="ECO:0000256" key="5">
    <source>
        <dbReference type="ARBA" id="ARBA00022741"/>
    </source>
</evidence>
<dbReference type="OMA" id="RTIWSLF"/>
<name>A9T1J1_PHYPA</name>
<dbReference type="PANTHER" id="PTHR19229">
    <property type="entry name" value="ATP-BINDING CASSETTE TRANSPORTER SUBFAMILY A ABCA"/>
    <property type="match status" value="1"/>
</dbReference>
<dbReference type="Gramene" id="Pp3c14_6070V3.4">
    <property type="protein sequence ID" value="Pp3c14_6070V3.4"/>
    <property type="gene ID" value="Pp3c14_6070"/>
</dbReference>
<dbReference type="Pfam" id="PF25158">
    <property type="entry name" value="ABCA11_C"/>
    <property type="match status" value="1"/>
</dbReference>
<reference evidence="12 14" key="1">
    <citation type="journal article" date="2008" name="Science">
        <title>The Physcomitrella genome reveals evolutionary insights into the conquest of land by plants.</title>
        <authorList>
            <person name="Rensing S."/>
            <person name="Lang D."/>
            <person name="Zimmer A."/>
            <person name="Terry A."/>
            <person name="Salamov A."/>
            <person name="Shapiro H."/>
            <person name="Nishiyama T."/>
            <person name="Perroud P.-F."/>
            <person name="Lindquist E."/>
            <person name="Kamisugi Y."/>
            <person name="Tanahashi T."/>
            <person name="Sakakibara K."/>
            <person name="Fujita T."/>
            <person name="Oishi K."/>
            <person name="Shin-I T."/>
            <person name="Kuroki Y."/>
            <person name="Toyoda A."/>
            <person name="Suzuki Y."/>
            <person name="Hashimoto A."/>
            <person name="Yamaguchi K."/>
            <person name="Sugano A."/>
            <person name="Kohara Y."/>
            <person name="Fujiyama A."/>
            <person name="Anterola A."/>
            <person name="Aoki S."/>
            <person name="Ashton N."/>
            <person name="Barbazuk W.B."/>
            <person name="Barker E."/>
            <person name="Bennetzen J."/>
            <person name="Bezanilla M."/>
            <person name="Blankenship R."/>
            <person name="Cho S.H."/>
            <person name="Dutcher S."/>
            <person name="Estelle M."/>
            <person name="Fawcett J.A."/>
            <person name="Gundlach H."/>
            <person name="Hanada K."/>
            <person name="Heyl A."/>
            <person name="Hicks K.A."/>
            <person name="Hugh J."/>
            <person name="Lohr M."/>
            <person name="Mayer K."/>
            <person name="Melkozernov A."/>
            <person name="Murata T."/>
            <person name="Nelson D."/>
            <person name="Pils B."/>
            <person name="Prigge M."/>
            <person name="Reiss B."/>
            <person name="Renner T."/>
            <person name="Rombauts S."/>
            <person name="Rushton P."/>
            <person name="Sanderfoot A."/>
            <person name="Schween G."/>
            <person name="Shiu S.-H."/>
            <person name="Stueber K."/>
            <person name="Theodoulou F.L."/>
            <person name="Tu H."/>
            <person name="Van de Peer Y."/>
            <person name="Verrier P.J."/>
            <person name="Waters E."/>
            <person name="Wood A."/>
            <person name="Yang L."/>
            <person name="Cove D."/>
            <person name="Cuming A."/>
            <person name="Hasebe M."/>
            <person name="Lucas S."/>
            <person name="Mishler D.B."/>
            <person name="Reski R."/>
            <person name="Grigoriev I."/>
            <person name="Quatrano R.S."/>
            <person name="Boore J.L."/>
        </authorList>
    </citation>
    <scope>NUCLEOTIDE SEQUENCE [LARGE SCALE GENOMIC DNA]</scope>
    <source>
        <strain evidence="13 14">cv. Gransden 2004</strain>
    </source>
</reference>
<dbReference type="SUPFAM" id="SSF52540">
    <property type="entry name" value="P-loop containing nucleoside triphosphate hydrolases"/>
    <property type="match status" value="1"/>
</dbReference>
<keyword evidence="8 10" id="KW-0472">Membrane</keyword>
<protein>
    <recommendedName>
        <fullName evidence="11">ABC transporter domain-containing protein</fullName>
    </recommendedName>
</protein>
<feature type="transmembrane region" description="Helical" evidence="10">
    <location>
        <begin position="352"/>
        <end position="373"/>
    </location>
</feature>
<dbReference type="FunFam" id="3.40.50.300:FF:000665">
    <property type="entry name" value="ABC transporter A family member 2"/>
    <property type="match status" value="1"/>
</dbReference>
<dbReference type="FunCoup" id="A9T1J1">
    <property type="interactions" value="110"/>
</dbReference>
<dbReference type="Pfam" id="PF00005">
    <property type="entry name" value="ABC_tran"/>
    <property type="match status" value="1"/>
</dbReference>
<dbReference type="GeneID" id="112291235"/>
<dbReference type="GO" id="GO:0005319">
    <property type="term" value="F:lipid transporter activity"/>
    <property type="evidence" value="ECO:0000318"/>
    <property type="project" value="GO_Central"/>
</dbReference>
<feature type="transmembrane region" description="Helical" evidence="10">
    <location>
        <begin position="281"/>
        <end position="306"/>
    </location>
</feature>
<dbReference type="GO" id="GO:0016020">
    <property type="term" value="C:membrane"/>
    <property type="evidence" value="ECO:0007669"/>
    <property type="project" value="UniProtKB-SubCell"/>
</dbReference>
<organism evidence="12">
    <name type="scientific">Physcomitrium patens</name>
    <name type="common">Spreading-leaved earth moss</name>
    <name type="synonym">Physcomitrella patens</name>
    <dbReference type="NCBI Taxonomy" id="3218"/>
    <lineage>
        <taxon>Eukaryota</taxon>
        <taxon>Viridiplantae</taxon>
        <taxon>Streptophyta</taxon>
        <taxon>Embryophyta</taxon>
        <taxon>Bryophyta</taxon>
        <taxon>Bryophytina</taxon>
        <taxon>Bryopsida</taxon>
        <taxon>Funariidae</taxon>
        <taxon>Funariales</taxon>
        <taxon>Funariaceae</taxon>
        <taxon>Physcomitrium</taxon>
    </lineage>
</organism>
<evidence type="ECO:0000256" key="9">
    <source>
        <dbReference type="SAM" id="MobiDB-lite"/>
    </source>
</evidence>
<dbReference type="GO" id="GO:0006869">
    <property type="term" value="P:lipid transport"/>
    <property type="evidence" value="ECO:0000318"/>
    <property type="project" value="GO_Central"/>
</dbReference>
<keyword evidence="7 10" id="KW-1133">Transmembrane helix</keyword>
<evidence type="ECO:0000256" key="6">
    <source>
        <dbReference type="ARBA" id="ARBA00022840"/>
    </source>
</evidence>
<evidence type="ECO:0000313" key="14">
    <source>
        <dbReference type="Proteomes" id="UP000006727"/>
    </source>
</evidence>
<reference evidence="13" key="3">
    <citation type="submission" date="2020-12" db="UniProtKB">
        <authorList>
            <consortium name="EnsemblPlants"/>
        </authorList>
    </citation>
    <scope>IDENTIFICATION</scope>
</reference>
<dbReference type="EnsemblPlants" id="Pp3c14_6070V3.1">
    <property type="protein sequence ID" value="Pp3c14_6070V3.1"/>
    <property type="gene ID" value="Pp3c14_6070"/>
</dbReference>
<dbReference type="RefSeq" id="XP_024394147.1">
    <property type="nucleotide sequence ID" value="XM_024538379.2"/>
</dbReference>
<dbReference type="KEGG" id="ppp:112291235"/>
<dbReference type="Pfam" id="PF12698">
    <property type="entry name" value="ABC2_membrane_3"/>
    <property type="match status" value="1"/>
</dbReference>
<dbReference type="InterPro" id="IPR003593">
    <property type="entry name" value="AAA+_ATPase"/>
</dbReference>
<feature type="transmembrane region" description="Helical" evidence="10">
    <location>
        <begin position="434"/>
        <end position="452"/>
    </location>
</feature>
<dbReference type="InterPro" id="IPR013525">
    <property type="entry name" value="ABC2_TM"/>
</dbReference>
<dbReference type="Proteomes" id="UP000006727">
    <property type="component" value="Chromosome 14"/>
</dbReference>
<dbReference type="RefSeq" id="XP_024394146.1">
    <property type="nucleotide sequence ID" value="XM_024538378.2"/>
</dbReference>
<accession>A9T1J1</accession>
<dbReference type="RefSeq" id="XP_024394145.1">
    <property type="nucleotide sequence ID" value="XM_024538377.2"/>
</dbReference>
<dbReference type="GO" id="GO:0042626">
    <property type="term" value="F:ATPase-coupled transmembrane transporter activity"/>
    <property type="evidence" value="ECO:0000318"/>
    <property type="project" value="GO_Central"/>
</dbReference>
<evidence type="ECO:0000256" key="7">
    <source>
        <dbReference type="ARBA" id="ARBA00022989"/>
    </source>
</evidence>
<dbReference type="PANTHER" id="PTHR19229:SF205">
    <property type="entry name" value="ABC TRANSPORTER A FAMILY MEMBER 1-RELATED"/>
    <property type="match status" value="1"/>
</dbReference>
<dbReference type="GO" id="GO:0005524">
    <property type="term" value="F:ATP binding"/>
    <property type="evidence" value="ECO:0007669"/>
    <property type="project" value="UniProtKB-KW"/>
</dbReference>
<dbReference type="CDD" id="cd03263">
    <property type="entry name" value="ABC_subfamily_A"/>
    <property type="match status" value="1"/>
</dbReference>
<dbReference type="STRING" id="3218.A9T1J1"/>
<dbReference type="EnsemblPlants" id="Pp3c14_6070V3.3">
    <property type="protein sequence ID" value="Pp3c14_6070V3.3"/>
    <property type="gene ID" value="Pp3c14_6070"/>
</dbReference>
<dbReference type="Gramene" id="Pp3c14_6070V3.3">
    <property type="protein sequence ID" value="Pp3c14_6070V3.3"/>
    <property type="gene ID" value="Pp3c14_6070"/>
</dbReference>
<comment type="subcellular location">
    <subcellularLocation>
        <location evidence="1">Membrane</location>
        <topology evidence="1">Multi-pass membrane protein</topology>
    </subcellularLocation>
</comment>
<keyword evidence="5" id="KW-0547">Nucleotide-binding</keyword>
<evidence type="ECO:0000256" key="10">
    <source>
        <dbReference type="SAM" id="Phobius"/>
    </source>
</evidence>
<feature type="transmembrane region" description="Helical" evidence="10">
    <location>
        <begin position="318"/>
        <end position="340"/>
    </location>
</feature>
<evidence type="ECO:0000256" key="4">
    <source>
        <dbReference type="ARBA" id="ARBA00022692"/>
    </source>
</evidence>
<comment type="similarity">
    <text evidence="2">Belongs to the ABC transporter superfamily. ABCA family. CPR flippase (TC 3.A.1.211) subfamily.</text>
</comment>
<keyword evidence="14" id="KW-1185">Reference proteome</keyword>
<evidence type="ECO:0000256" key="8">
    <source>
        <dbReference type="ARBA" id="ARBA00023136"/>
    </source>
</evidence>
<reference evidence="12 14" key="2">
    <citation type="journal article" date="2018" name="Plant J.">
        <title>The Physcomitrella patens chromosome-scale assembly reveals moss genome structure and evolution.</title>
        <authorList>
            <person name="Lang D."/>
            <person name="Ullrich K.K."/>
            <person name="Murat F."/>
            <person name="Fuchs J."/>
            <person name="Jenkins J."/>
            <person name="Haas F.B."/>
            <person name="Piednoel M."/>
            <person name="Gundlach H."/>
            <person name="Van Bel M."/>
            <person name="Meyberg R."/>
            <person name="Vives C."/>
            <person name="Morata J."/>
            <person name="Symeonidi A."/>
            <person name="Hiss M."/>
            <person name="Muchero W."/>
            <person name="Kamisugi Y."/>
            <person name="Saleh O."/>
            <person name="Blanc G."/>
            <person name="Decker E.L."/>
            <person name="van Gessel N."/>
            <person name="Grimwood J."/>
            <person name="Hayes R.D."/>
            <person name="Graham S.W."/>
            <person name="Gunter L.E."/>
            <person name="McDaniel S.F."/>
            <person name="Hoernstein S.N.W."/>
            <person name="Larsson A."/>
            <person name="Li F.W."/>
            <person name="Perroud P.F."/>
            <person name="Phillips J."/>
            <person name="Ranjan P."/>
            <person name="Rokshar D.S."/>
            <person name="Rothfels C.J."/>
            <person name="Schneider L."/>
            <person name="Shu S."/>
            <person name="Stevenson D.W."/>
            <person name="Thummler F."/>
            <person name="Tillich M."/>
            <person name="Villarreal Aguilar J.C."/>
            <person name="Widiez T."/>
            <person name="Wong G.K."/>
            <person name="Wymore A."/>
            <person name="Zhang Y."/>
            <person name="Zimmer A.D."/>
            <person name="Quatrano R.S."/>
            <person name="Mayer K.F.X."/>
            <person name="Goodstein D."/>
            <person name="Casacuberta J.M."/>
            <person name="Vandepoele K."/>
            <person name="Reski R."/>
            <person name="Cuming A.C."/>
            <person name="Tuskan G.A."/>
            <person name="Maumus F."/>
            <person name="Salse J."/>
            <person name="Schmutz J."/>
            <person name="Rensing S.A."/>
        </authorList>
    </citation>
    <scope>NUCLEOTIDE SEQUENCE [LARGE SCALE GENOMIC DNA]</scope>
    <source>
        <strain evidence="13 14">cv. Gransden 2004</strain>
    </source>
</reference>
<evidence type="ECO:0000313" key="12">
    <source>
        <dbReference type="EMBL" id="PNR40687.1"/>
    </source>
</evidence>
<dbReference type="InterPro" id="IPR056788">
    <property type="entry name" value="ABCA2/9/11_C"/>
</dbReference>
<feature type="region of interest" description="Disordered" evidence="9">
    <location>
        <begin position="1"/>
        <end position="20"/>
    </location>
</feature>
<dbReference type="Gramene" id="Pp3c14_6070V3.2">
    <property type="protein sequence ID" value="Pp3c14_6070V3.2"/>
    <property type="gene ID" value="Pp3c14_6070"/>
</dbReference>
<dbReference type="PROSITE" id="PS50893">
    <property type="entry name" value="ABC_TRANSPORTER_2"/>
    <property type="match status" value="1"/>
</dbReference>
<dbReference type="OrthoDB" id="10255969at2759"/>
<proteinExistence type="inferred from homology"/>
<dbReference type="eggNOG" id="KOG0059">
    <property type="taxonomic scope" value="Eukaryota"/>
</dbReference>
<evidence type="ECO:0000256" key="2">
    <source>
        <dbReference type="ARBA" id="ARBA00008526"/>
    </source>
</evidence>
<dbReference type="Gramene" id="Pp3c14_6070V3.1">
    <property type="protein sequence ID" value="Pp3c14_6070V3.1"/>
    <property type="gene ID" value="Pp3c14_6070"/>
</dbReference>
<feature type="transmembrane region" description="Helical" evidence="10">
    <location>
        <begin position="243"/>
        <end position="261"/>
    </location>
</feature>
<dbReference type="GO" id="GO:0016887">
    <property type="term" value="F:ATP hydrolysis activity"/>
    <property type="evidence" value="ECO:0007669"/>
    <property type="project" value="InterPro"/>
</dbReference>
<keyword evidence="3" id="KW-0813">Transport</keyword>
<keyword evidence="6" id="KW-0067">ATP-binding</keyword>
<dbReference type="InterPro" id="IPR026082">
    <property type="entry name" value="ABCA"/>
</dbReference>
<dbReference type="Gramene" id="Pp3c14_6070V3.5">
    <property type="protein sequence ID" value="Pp3c14_6070V3.5"/>
    <property type="gene ID" value="Pp3c14_6070"/>
</dbReference>
<evidence type="ECO:0000313" key="13">
    <source>
        <dbReference type="EnsemblPlants" id="Pp3c14_6070V3.1"/>
    </source>
</evidence>
<sequence length="962" mass="106934">MAEEESSLSRKPKAPHTKSGWTNFSQQCRALFYKNFLLSRRNLRATVLQLGSSLFFIFLIFCVDLSSKALQRSTTNYKNLFNPVSTVVPGIPACEDGFFIKKGCYDFIWIGSSTPRLELLVTNIRKNNPNRPIPENKVRRFATTADSDAWLLANPMQCTGSLYFEERGSTIAYGIQTNSTATGDHGRFEDPNFTYQIPLQVAAEREIARLVSGDPNLEWKVAFSQFAHPAINAVSVVGRVGPAFLLAATMFGFVIQLSNLVTEKELRLRQMMNTMGLIDSAYWITWLLWEVVLVLVSSLLLVLFGMMFQFDFFINNNFGILFFLFFLFQLNMIGLAFMVSTFVSKSTSATNVGFFVFIIGFLTQLVTIVGFPYDKKFSKTLRGLWSLFPPNVFAAALNYLGQATSTAQDPGIQWKDRAKCSYRSEDCVLTMNDIYGWLIATFFIWFVLAIYFDNVFPDVNGVRKPCFYFLSPSYWLGEGVKLFEGGRCCNCSGSVPPLDSQEYDDPDVATEANIVKEQKENGYKDPNVAVHVQGLVKTYPGSHKCVGCRLKATKPYHAVKGSWFNIEKDKLFCLLGPNGAGKTTTINCLTGIIPTSAGDALVYGDSIRSTSGVASIRKNMGVCPQFDVLWEALTAREHLYLFGSIKGLSSSDIKDGTSQLLAQVKLAEAANVRAGSYSGGMKRRLSVAIALIGDPKIVYLDEPTTGMDPVTRRHVWDIIEASKKGRAIVLTTHSMEEADILGDRVAIMARGKLRCIGTPIHLKTKFGAGYLVNVSVRREDGLQQSGEAAREEVRRAGVKRFFEEQLQIVPTDENKAYITFTIPREKEAQLPGFFKLLEDGKAQLGISDLQLGLTTLEEVFLTISRQADLENAAAEGRFETLTVNGVTLQVPVGAQQVRIPNSVSDAAPNGLMVEVFWQQDDVGALKIARHSEPKLAVEVLDSDPGQSWRSTSLHNQRSLREQ</sequence>
<feature type="transmembrane region" description="Helical" evidence="10">
    <location>
        <begin position="43"/>
        <end position="63"/>
    </location>
</feature>
<gene>
    <name evidence="13" type="primary">LOC112291235</name>
    <name evidence="12" type="ORF">PHYPA_018090</name>
</gene>
<evidence type="ECO:0000256" key="1">
    <source>
        <dbReference type="ARBA" id="ARBA00004141"/>
    </source>
</evidence>
<dbReference type="Gene3D" id="3.40.50.300">
    <property type="entry name" value="P-loop containing nucleotide triphosphate hydrolases"/>
    <property type="match status" value="1"/>
</dbReference>
<dbReference type="PROSITE" id="PS00211">
    <property type="entry name" value="ABC_TRANSPORTER_1"/>
    <property type="match status" value="1"/>
</dbReference>
<dbReference type="GO" id="GO:0140359">
    <property type="term" value="F:ABC-type transporter activity"/>
    <property type="evidence" value="ECO:0007669"/>
    <property type="project" value="InterPro"/>
</dbReference>
<dbReference type="AlphaFoldDB" id="A9T1J1"/>
<evidence type="ECO:0000256" key="3">
    <source>
        <dbReference type="ARBA" id="ARBA00022448"/>
    </source>
</evidence>
<dbReference type="PaxDb" id="3218-PP1S150_114V6.4"/>
<dbReference type="EnsemblPlants" id="Pp3c14_6070V3.4">
    <property type="protein sequence ID" value="Pp3c14_6070V3.4"/>
    <property type="gene ID" value="Pp3c14_6070"/>
</dbReference>